<evidence type="ECO:0000256" key="3">
    <source>
        <dbReference type="ARBA" id="ARBA00022694"/>
    </source>
</evidence>
<name>A0A923T611_9BACT</name>
<dbReference type="Gene3D" id="3.30.2350.10">
    <property type="entry name" value="Pseudouridine synthase"/>
    <property type="match status" value="1"/>
</dbReference>
<dbReference type="PANTHER" id="PTHR13767">
    <property type="entry name" value="TRNA-PSEUDOURIDINE SYNTHASE"/>
    <property type="match status" value="1"/>
</dbReference>
<feature type="domain" description="tRNA pseudouridylate synthase B C-terminal" evidence="7">
    <location>
        <begin position="192"/>
        <end position="232"/>
    </location>
</feature>
<comment type="function">
    <text evidence="5">Responsible for synthesis of pseudouridine from uracil-55 in the psi GC loop of transfer RNAs.</text>
</comment>
<reference evidence="8" key="1">
    <citation type="submission" date="2020-08" db="EMBL/GenBank/DDBJ databases">
        <title>Lewinella bacteria from marine environments.</title>
        <authorList>
            <person name="Zhong Y."/>
        </authorList>
    </citation>
    <scope>NUCLEOTIDE SEQUENCE</scope>
    <source>
        <strain evidence="8">KCTC 42187</strain>
    </source>
</reference>
<evidence type="ECO:0000313" key="9">
    <source>
        <dbReference type="Proteomes" id="UP000650081"/>
    </source>
</evidence>
<dbReference type="Pfam" id="PF01509">
    <property type="entry name" value="TruB_N"/>
    <property type="match status" value="1"/>
</dbReference>
<dbReference type="GO" id="GO:1990481">
    <property type="term" value="P:mRNA pseudouridine synthesis"/>
    <property type="evidence" value="ECO:0007669"/>
    <property type="project" value="TreeGrafter"/>
</dbReference>
<sequence>MLPAATTEPPFSFAEGCLLLVDKPQGWTSFDVVNKLRWAIRKHLGVRKFKVGHAGTLDPMATGLLNICTGQWTKRLAELQGLDKSYTGTITLGATTASYDAEEPITATFPTAHITEAAILAAAEALTGDLQQLPPIFSAIKVDGQPLYKKARSGQEVLVQPRPVTVHSFRITRIAMPEVDFEISCSKGTYIRSLAHDLGKNLASGGYLTALRRTRVGPYPIENAWTVDQLLELLPPNGHG</sequence>
<dbReference type="CDD" id="cd02573">
    <property type="entry name" value="PseudoU_synth_EcTruB"/>
    <property type="match status" value="1"/>
</dbReference>
<dbReference type="Pfam" id="PF16198">
    <property type="entry name" value="TruB_C_2"/>
    <property type="match status" value="1"/>
</dbReference>
<evidence type="ECO:0000256" key="5">
    <source>
        <dbReference type="HAMAP-Rule" id="MF_01080"/>
    </source>
</evidence>
<evidence type="ECO:0000313" key="8">
    <source>
        <dbReference type="EMBL" id="MBC6992920.1"/>
    </source>
</evidence>
<dbReference type="GO" id="GO:0031119">
    <property type="term" value="P:tRNA pseudouridine synthesis"/>
    <property type="evidence" value="ECO:0007669"/>
    <property type="project" value="UniProtKB-UniRule"/>
</dbReference>
<organism evidence="8 9">
    <name type="scientific">Neolewinella lacunae</name>
    <dbReference type="NCBI Taxonomy" id="1517758"/>
    <lineage>
        <taxon>Bacteria</taxon>
        <taxon>Pseudomonadati</taxon>
        <taxon>Bacteroidota</taxon>
        <taxon>Saprospiria</taxon>
        <taxon>Saprospirales</taxon>
        <taxon>Lewinellaceae</taxon>
        <taxon>Neolewinella</taxon>
    </lineage>
</organism>
<dbReference type="PANTHER" id="PTHR13767:SF2">
    <property type="entry name" value="PSEUDOURIDYLATE SYNTHASE TRUB1"/>
    <property type="match status" value="1"/>
</dbReference>
<keyword evidence="4 5" id="KW-0413">Isomerase</keyword>
<comment type="caution">
    <text evidence="8">The sequence shown here is derived from an EMBL/GenBank/DDBJ whole genome shotgun (WGS) entry which is preliminary data.</text>
</comment>
<evidence type="ECO:0000259" key="7">
    <source>
        <dbReference type="Pfam" id="PF16198"/>
    </source>
</evidence>
<dbReference type="InterPro" id="IPR002501">
    <property type="entry name" value="PsdUridine_synth_N"/>
</dbReference>
<comment type="similarity">
    <text evidence="2 5">Belongs to the pseudouridine synthase TruB family. Type 1 subfamily.</text>
</comment>
<dbReference type="AlphaFoldDB" id="A0A923T611"/>
<dbReference type="GO" id="GO:0160148">
    <property type="term" value="F:tRNA pseudouridine(55) synthase activity"/>
    <property type="evidence" value="ECO:0007669"/>
    <property type="project" value="UniProtKB-EC"/>
</dbReference>
<dbReference type="GO" id="GO:0003723">
    <property type="term" value="F:RNA binding"/>
    <property type="evidence" value="ECO:0007669"/>
    <property type="project" value="InterPro"/>
</dbReference>
<evidence type="ECO:0000256" key="4">
    <source>
        <dbReference type="ARBA" id="ARBA00023235"/>
    </source>
</evidence>
<feature type="active site" description="Nucleophile" evidence="5">
    <location>
        <position position="58"/>
    </location>
</feature>
<keyword evidence="3 5" id="KW-0819">tRNA processing</keyword>
<feature type="domain" description="Pseudouridine synthase II N-terminal" evidence="6">
    <location>
        <begin position="42"/>
        <end position="191"/>
    </location>
</feature>
<dbReference type="Proteomes" id="UP000650081">
    <property type="component" value="Unassembled WGS sequence"/>
</dbReference>
<evidence type="ECO:0000259" key="6">
    <source>
        <dbReference type="Pfam" id="PF01509"/>
    </source>
</evidence>
<evidence type="ECO:0000256" key="2">
    <source>
        <dbReference type="ARBA" id="ARBA00005642"/>
    </source>
</evidence>
<dbReference type="InterPro" id="IPR020103">
    <property type="entry name" value="PsdUridine_synth_cat_dom_sf"/>
</dbReference>
<accession>A0A923T611</accession>
<dbReference type="InterPro" id="IPR032819">
    <property type="entry name" value="TruB_C"/>
</dbReference>
<gene>
    <name evidence="5 8" type="primary">truB</name>
    <name evidence="8" type="ORF">H9S92_01975</name>
</gene>
<dbReference type="EC" id="5.4.99.25" evidence="5"/>
<dbReference type="InterPro" id="IPR014780">
    <property type="entry name" value="tRNA_psdUridine_synth_TruB"/>
</dbReference>
<keyword evidence="9" id="KW-1185">Reference proteome</keyword>
<dbReference type="SUPFAM" id="SSF55120">
    <property type="entry name" value="Pseudouridine synthase"/>
    <property type="match status" value="1"/>
</dbReference>
<dbReference type="RefSeq" id="WP_187465048.1">
    <property type="nucleotide sequence ID" value="NZ_JACSIT010000040.1"/>
</dbReference>
<proteinExistence type="inferred from homology"/>
<comment type="catalytic activity">
    <reaction evidence="1 5">
        <text>uridine(55) in tRNA = pseudouridine(55) in tRNA</text>
        <dbReference type="Rhea" id="RHEA:42532"/>
        <dbReference type="Rhea" id="RHEA-COMP:10101"/>
        <dbReference type="Rhea" id="RHEA-COMP:10102"/>
        <dbReference type="ChEBI" id="CHEBI:65314"/>
        <dbReference type="ChEBI" id="CHEBI:65315"/>
        <dbReference type="EC" id="5.4.99.25"/>
    </reaction>
</comment>
<evidence type="ECO:0000256" key="1">
    <source>
        <dbReference type="ARBA" id="ARBA00000385"/>
    </source>
</evidence>
<dbReference type="EMBL" id="JACSIT010000040">
    <property type="protein sequence ID" value="MBC6992920.1"/>
    <property type="molecule type" value="Genomic_DNA"/>
</dbReference>
<dbReference type="HAMAP" id="MF_01080">
    <property type="entry name" value="TruB_bact"/>
    <property type="match status" value="1"/>
</dbReference>
<dbReference type="NCBIfam" id="TIGR00431">
    <property type="entry name" value="TruB"/>
    <property type="match status" value="1"/>
</dbReference>
<protein>
    <recommendedName>
        <fullName evidence="5">tRNA pseudouridine synthase B</fullName>
        <ecNumber evidence="5">5.4.99.25</ecNumber>
    </recommendedName>
    <alternativeName>
        <fullName evidence="5">tRNA pseudouridine(55) synthase</fullName>
        <shortName evidence="5">Psi55 synthase</shortName>
    </alternativeName>
    <alternativeName>
        <fullName evidence="5">tRNA pseudouridylate synthase</fullName>
    </alternativeName>
    <alternativeName>
        <fullName evidence="5">tRNA-uridine isomerase</fullName>
    </alternativeName>
</protein>